<keyword evidence="3" id="KW-1185">Reference proteome</keyword>
<accession>A0ABD1K0S5</accession>
<evidence type="ECO:0000313" key="2">
    <source>
        <dbReference type="EMBL" id="KAL2092671.1"/>
    </source>
</evidence>
<dbReference type="Pfam" id="PF10240">
    <property type="entry name" value="DUF2464"/>
    <property type="match status" value="1"/>
</dbReference>
<feature type="domain" description="UMA" evidence="1">
    <location>
        <begin position="55"/>
        <end position="104"/>
    </location>
</feature>
<dbReference type="InterPro" id="IPR040297">
    <property type="entry name" value="MVB12B"/>
</dbReference>
<organism evidence="2 3">
    <name type="scientific">Coilia grayii</name>
    <name type="common">Gray's grenadier anchovy</name>
    <dbReference type="NCBI Taxonomy" id="363190"/>
    <lineage>
        <taxon>Eukaryota</taxon>
        <taxon>Metazoa</taxon>
        <taxon>Chordata</taxon>
        <taxon>Craniata</taxon>
        <taxon>Vertebrata</taxon>
        <taxon>Euteleostomi</taxon>
        <taxon>Actinopterygii</taxon>
        <taxon>Neopterygii</taxon>
        <taxon>Teleostei</taxon>
        <taxon>Clupei</taxon>
        <taxon>Clupeiformes</taxon>
        <taxon>Clupeoidei</taxon>
        <taxon>Engraulidae</taxon>
        <taxon>Coilinae</taxon>
        <taxon>Coilia</taxon>
    </lineage>
</organism>
<protein>
    <recommendedName>
        <fullName evidence="1">UMA domain-containing protein</fullName>
    </recommendedName>
</protein>
<dbReference type="PANTHER" id="PTHR31547:SF1">
    <property type="entry name" value="MULTIVESICULAR BODY SUBUNIT 12B"/>
    <property type="match status" value="1"/>
</dbReference>
<dbReference type="InterPro" id="IPR018798">
    <property type="entry name" value="MVB12A/B"/>
</dbReference>
<dbReference type="InterPro" id="IPR023340">
    <property type="entry name" value="UMA"/>
</dbReference>
<dbReference type="EMBL" id="JBHFQA010000010">
    <property type="protein sequence ID" value="KAL2092671.1"/>
    <property type="molecule type" value="Genomic_DNA"/>
</dbReference>
<sequence length="116" mass="12993">MSRLGQPVVSLAFFPSLFLHWKHPSSSPPLSSSFTKTRPDYEQYNSGGLYTISAMDGIPFTISEKFVNKQPNVQQLSLTGITVRSAADIEEEYQYTFSTEYSSAPYMASKHTQSQP</sequence>
<dbReference type="PROSITE" id="PS51497">
    <property type="entry name" value="UMA"/>
    <property type="match status" value="1"/>
</dbReference>
<gene>
    <name evidence="2" type="ORF">ACEWY4_012469</name>
</gene>
<evidence type="ECO:0000313" key="3">
    <source>
        <dbReference type="Proteomes" id="UP001591681"/>
    </source>
</evidence>
<dbReference type="Proteomes" id="UP001591681">
    <property type="component" value="Unassembled WGS sequence"/>
</dbReference>
<name>A0ABD1K0S5_9TELE</name>
<reference evidence="2 3" key="1">
    <citation type="submission" date="2024-09" db="EMBL/GenBank/DDBJ databases">
        <title>A chromosome-level genome assembly of Gray's grenadier anchovy, Coilia grayii.</title>
        <authorList>
            <person name="Fu Z."/>
        </authorList>
    </citation>
    <scope>NUCLEOTIDE SEQUENCE [LARGE SCALE GENOMIC DNA]</scope>
    <source>
        <strain evidence="2">G4</strain>
        <tissue evidence="2">Muscle</tissue>
    </source>
</reference>
<comment type="caution">
    <text evidence="2">The sequence shown here is derived from an EMBL/GenBank/DDBJ whole genome shotgun (WGS) entry which is preliminary data.</text>
</comment>
<dbReference type="PANTHER" id="PTHR31547">
    <property type="entry name" value="MULTIVESICULAR BODY SUBUNIT 12B"/>
    <property type="match status" value="1"/>
</dbReference>
<dbReference type="AlphaFoldDB" id="A0ABD1K0S5"/>
<evidence type="ECO:0000259" key="1">
    <source>
        <dbReference type="PROSITE" id="PS51497"/>
    </source>
</evidence>
<proteinExistence type="predicted"/>